<dbReference type="FunFam" id="2.60.40.4230:FF:000001">
    <property type="entry name" value="Resistin-like beta"/>
    <property type="match status" value="1"/>
</dbReference>
<keyword evidence="5 7" id="KW-0732">Signal</keyword>
<evidence type="ECO:0000313" key="9">
    <source>
        <dbReference type="RefSeq" id="XP_012888962.1"/>
    </source>
</evidence>
<reference evidence="9" key="1">
    <citation type="submission" date="2025-08" db="UniProtKB">
        <authorList>
            <consortium name="RefSeq"/>
        </authorList>
    </citation>
    <scope>IDENTIFICATION</scope>
    <source>
        <tissue evidence="9">Kidney</tissue>
    </source>
</reference>
<dbReference type="SUPFAM" id="SSF111423">
    <property type="entry name" value="Resistin"/>
    <property type="match status" value="1"/>
</dbReference>
<keyword evidence="6" id="KW-1015">Disulfide bond</keyword>
<evidence type="ECO:0000256" key="6">
    <source>
        <dbReference type="ARBA" id="ARBA00023157"/>
    </source>
</evidence>
<dbReference type="RefSeq" id="XP_012888962.1">
    <property type="nucleotide sequence ID" value="XM_013033508.1"/>
</dbReference>
<evidence type="ECO:0000256" key="3">
    <source>
        <dbReference type="ARBA" id="ARBA00022525"/>
    </source>
</evidence>
<dbReference type="OrthoDB" id="9531287at2759"/>
<evidence type="ECO:0000256" key="4">
    <source>
        <dbReference type="ARBA" id="ARBA00022702"/>
    </source>
</evidence>
<protein>
    <submittedName>
        <fullName evidence="9">Resistin-like</fullName>
    </submittedName>
</protein>
<name>A0A1S3GLT5_DIPOR</name>
<evidence type="ECO:0000256" key="2">
    <source>
        <dbReference type="ARBA" id="ARBA00007258"/>
    </source>
</evidence>
<dbReference type="KEGG" id="dord:105998718"/>
<dbReference type="GO" id="GO:0005615">
    <property type="term" value="C:extracellular space"/>
    <property type="evidence" value="ECO:0007669"/>
    <property type="project" value="TreeGrafter"/>
</dbReference>
<feature type="signal peptide" evidence="7">
    <location>
        <begin position="1"/>
        <end position="41"/>
    </location>
</feature>
<evidence type="ECO:0000256" key="1">
    <source>
        <dbReference type="ARBA" id="ARBA00004613"/>
    </source>
</evidence>
<dbReference type="GO" id="GO:0005179">
    <property type="term" value="F:hormone activity"/>
    <property type="evidence" value="ECO:0007669"/>
    <property type="project" value="UniProtKB-KW"/>
</dbReference>
<sequence>MGVPLEEEAMAGRWQCLPLNRMKAPSLLLFVLSVLALLVSSESLCPVEDAINQKIKDAVTPQISMALKGIGLDCRTVKSSGNLASCPAGHVVTGCACGMGCGSWDVRAGNTCHCQCGGMDWTAARCCHLRGTA</sequence>
<organism evidence="8 9">
    <name type="scientific">Dipodomys ordii</name>
    <name type="common">Ord's kangaroo rat</name>
    <dbReference type="NCBI Taxonomy" id="10020"/>
    <lineage>
        <taxon>Eukaryota</taxon>
        <taxon>Metazoa</taxon>
        <taxon>Chordata</taxon>
        <taxon>Craniata</taxon>
        <taxon>Vertebrata</taxon>
        <taxon>Euteleostomi</taxon>
        <taxon>Mammalia</taxon>
        <taxon>Eutheria</taxon>
        <taxon>Euarchontoglires</taxon>
        <taxon>Glires</taxon>
        <taxon>Rodentia</taxon>
        <taxon>Castorimorpha</taxon>
        <taxon>Heteromyidae</taxon>
        <taxon>Dipodomyinae</taxon>
        <taxon>Dipodomys</taxon>
    </lineage>
</organism>
<dbReference type="GeneID" id="105998718"/>
<dbReference type="Pfam" id="PF06954">
    <property type="entry name" value="Resistin"/>
    <property type="match status" value="1"/>
</dbReference>
<dbReference type="FunCoup" id="A0A1S3GLT5">
    <property type="interactions" value="45"/>
</dbReference>
<feature type="chain" id="PRO_5010244528" evidence="7">
    <location>
        <begin position="42"/>
        <end position="133"/>
    </location>
</feature>
<dbReference type="Gene3D" id="2.60.40.4230">
    <property type="entry name" value="Resistin head domain"/>
    <property type="match status" value="1"/>
</dbReference>
<dbReference type="Proteomes" id="UP000081671">
    <property type="component" value="Unplaced"/>
</dbReference>
<keyword evidence="4" id="KW-0372">Hormone</keyword>
<evidence type="ECO:0000313" key="8">
    <source>
        <dbReference type="Proteomes" id="UP000081671"/>
    </source>
</evidence>
<evidence type="ECO:0000256" key="5">
    <source>
        <dbReference type="ARBA" id="ARBA00022729"/>
    </source>
</evidence>
<accession>A0A1S3GLT5</accession>
<keyword evidence="8" id="KW-1185">Reference proteome</keyword>
<evidence type="ECO:0000256" key="7">
    <source>
        <dbReference type="SAM" id="SignalP"/>
    </source>
</evidence>
<gene>
    <name evidence="9" type="primary">LOC105998718</name>
</gene>
<comment type="similarity">
    <text evidence="2">Belongs to the resistin/FIZZ family.</text>
</comment>
<dbReference type="InParanoid" id="A0A1S3GLT5"/>
<comment type="subcellular location">
    <subcellularLocation>
        <location evidence="1">Secreted</location>
    </subcellularLocation>
</comment>
<proteinExistence type="inferred from homology"/>
<dbReference type="PANTHER" id="PTHR21101">
    <property type="entry name" value="RESISTIN"/>
    <property type="match status" value="1"/>
</dbReference>
<dbReference type="InterPro" id="IPR036262">
    <property type="entry name" value="Resistin-like_sf"/>
</dbReference>
<dbReference type="AlphaFoldDB" id="A0A1S3GLT5"/>
<dbReference type="CDD" id="cd16333">
    <property type="entry name" value="RELM"/>
    <property type="match status" value="1"/>
</dbReference>
<keyword evidence="3" id="KW-0964">Secreted</keyword>
<dbReference type="PANTHER" id="PTHR21101:SF11">
    <property type="entry name" value="RESISTIN"/>
    <property type="match status" value="1"/>
</dbReference>
<dbReference type="InterPro" id="IPR009714">
    <property type="entry name" value="RELM"/>
</dbReference>